<dbReference type="InterPro" id="IPR015154">
    <property type="entry name" value="EF-hand_dom_typ2"/>
</dbReference>
<dbReference type="SMART" id="SM00291">
    <property type="entry name" value="ZnF_ZZ"/>
    <property type="match status" value="1"/>
</dbReference>
<dbReference type="CDD" id="cd14686">
    <property type="entry name" value="bZIP"/>
    <property type="match status" value="1"/>
</dbReference>
<feature type="domain" description="ZZ-type" evidence="10">
    <location>
        <begin position="520"/>
        <end position="576"/>
    </location>
</feature>
<keyword evidence="3" id="KW-0479">Metal-binding</keyword>
<name>A0A9Q0I360_9TELE</name>
<keyword evidence="4 7" id="KW-0863">Zinc-finger</keyword>
<evidence type="ECO:0000256" key="5">
    <source>
        <dbReference type="ARBA" id="ARBA00022833"/>
    </source>
</evidence>
<dbReference type="PROSITE" id="PS01357">
    <property type="entry name" value="ZF_ZZ_1"/>
    <property type="match status" value="1"/>
</dbReference>
<evidence type="ECO:0000256" key="1">
    <source>
        <dbReference type="ARBA" id="ARBA00004202"/>
    </source>
</evidence>
<evidence type="ECO:0000256" key="4">
    <source>
        <dbReference type="ARBA" id="ARBA00022771"/>
    </source>
</evidence>
<dbReference type="PANTHER" id="PTHR12268:SF25">
    <property type="entry name" value="DYSTROPHIN"/>
    <property type="match status" value="1"/>
</dbReference>
<keyword evidence="8" id="KW-0175">Coiled coil</keyword>
<evidence type="ECO:0000256" key="7">
    <source>
        <dbReference type="PROSITE-ProRule" id="PRU00228"/>
    </source>
</evidence>
<feature type="compositionally biased region" description="Low complexity" evidence="9">
    <location>
        <begin position="30"/>
        <end position="51"/>
    </location>
</feature>
<dbReference type="InterPro" id="IPR050774">
    <property type="entry name" value="KCMF1/Dystrophin"/>
</dbReference>
<feature type="compositionally biased region" description="Polar residues" evidence="9">
    <location>
        <begin position="154"/>
        <end position="163"/>
    </location>
</feature>
<evidence type="ECO:0000256" key="8">
    <source>
        <dbReference type="SAM" id="Coils"/>
    </source>
</evidence>
<feature type="compositionally biased region" description="Polar residues" evidence="9">
    <location>
        <begin position="236"/>
        <end position="246"/>
    </location>
</feature>
<dbReference type="Gene3D" id="1.10.238.10">
    <property type="entry name" value="EF-hand"/>
    <property type="match status" value="2"/>
</dbReference>
<dbReference type="GO" id="GO:0045202">
    <property type="term" value="C:synapse"/>
    <property type="evidence" value="ECO:0007669"/>
    <property type="project" value="GOC"/>
</dbReference>
<evidence type="ECO:0000256" key="2">
    <source>
        <dbReference type="ARBA" id="ARBA00022475"/>
    </source>
</evidence>
<feature type="coiled-coil region" evidence="8">
    <location>
        <begin position="621"/>
        <end position="658"/>
    </location>
</feature>
<dbReference type="EMBL" id="JANIIK010000119">
    <property type="protein sequence ID" value="KAJ3584154.1"/>
    <property type="molecule type" value="Genomic_DNA"/>
</dbReference>
<dbReference type="SUPFAM" id="SSF47473">
    <property type="entry name" value="EF-hand"/>
    <property type="match status" value="2"/>
</dbReference>
<feature type="compositionally biased region" description="Polar residues" evidence="9">
    <location>
        <begin position="170"/>
        <end position="180"/>
    </location>
</feature>
<feature type="region of interest" description="Disordered" evidence="9">
    <location>
        <begin position="29"/>
        <end position="78"/>
    </location>
</feature>
<feature type="coiled-coil region" evidence="8">
    <location>
        <begin position="695"/>
        <end position="725"/>
    </location>
</feature>
<dbReference type="InterPro" id="IPR015153">
    <property type="entry name" value="EF-hand_dom_typ1"/>
</dbReference>
<evidence type="ECO:0000313" key="12">
    <source>
        <dbReference type="Proteomes" id="UP001148018"/>
    </source>
</evidence>
<protein>
    <recommendedName>
        <fullName evidence="10">ZZ-type domain-containing protein</fullName>
    </recommendedName>
</protein>
<dbReference type="GO" id="GO:0099536">
    <property type="term" value="P:synaptic signaling"/>
    <property type="evidence" value="ECO:0007669"/>
    <property type="project" value="TreeGrafter"/>
</dbReference>
<dbReference type="GO" id="GO:0007519">
    <property type="term" value="P:skeletal muscle tissue development"/>
    <property type="evidence" value="ECO:0007669"/>
    <property type="project" value="TreeGrafter"/>
</dbReference>
<comment type="subcellular location">
    <subcellularLocation>
        <location evidence="1">Cell membrane</location>
        <topology evidence="1">Peripheral membrane protein</topology>
    </subcellularLocation>
</comment>
<dbReference type="Proteomes" id="UP001148018">
    <property type="component" value="Unassembled WGS sequence"/>
</dbReference>
<keyword evidence="6" id="KW-0472">Membrane</keyword>
<dbReference type="InterPro" id="IPR000433">
    <property type="entry name" value="Znf_ZZ"/>
</dbReference>
<evidence type="ECO:0000259" key="10">
    <source>
        <dbReference type="PROSITE" id="PS50135"/>
    </source>
</evidence>
<dbReference type="Gene3D" id="3.30.60.90">
    <property type="match status" value="1"/>
</dbReference>
<comment type="caution">
    <text evidence="11">The sequence shown here is derived from an EMBL/GenBank/DDBJ whole genome shotgun (WGS) entry which is preliminary data.</text>
</comment>
<feature type="region of interest" description="Disordered" evidence="9">
    <location>
        <begin position="128"/>
        <end position="310"/>
    </location>
</feature>
<dbReference type="SUPFAM" id="SSF57850">
    <property type="entry name" value="RING/U-box"/>
    <property type="match status" value="1"/>
</dbReference>
<dbReference type="Pfam" id="PF09068">
    <property type="entry name" value="EF-hand_2"/>
    <property type="match status" value="1"/>
</dbReference>
<dbReference type="GO" id="GO:0008270">
    <property type="term" value="F:zinc ion binding"/>
    <property type="evidence" value="ECO:0007669"/>
    <property type="project" value="UniProtKB-KW"/>
</dbReference>
<dbReference type="PANTHER" id="PTHR12268">
    <property type="entry name" value="E3 UBIQUITIN-PROTEIN LIGASE KCMF1"/>
    <property type="match status" value="1"/>
</dbReference>
<keyword evidence="2" id="KW-1003">Cell membrane</keyword>
<dbReference type="OrthoDB" id="10057795at2759"/>
<dbReference type="InterPro" id="IPR011992">
    <property type="entry name" value="EF-hand-dom_pair"/>
</dbReference>
<organism evidence="11 12">
    <name type="scientific">Muraenolepis orangiensis</name>
    <name type="common">Patagonian moray cod</name>
    <dbReference type="NCBI Taxonomy" id="630683"/>
    <lineage>
        <taxon>Eukaryota</taxon>
        <taxon>Metazoa</taxon>
        <taxon>Chordata</taxon>
        <taxon>Craniata</taxon>
        <taxon>Vertebrata</taxon>
        <taxon>Euteleostomi</taxon>
        <taxon>Actinopterygii</taxon>
        <taxon>Neopterygii</taxon>
        <taxon>Teleostei</taxon>
        <taxon>Neoteleostei</taxon>
        <taxon>Acanthomorphata</taxon>
        <taxon>Zeiogadaria</taxon>
        <taxon>Gadariae</taxon>
        <taxon>Gadiformes</taxon>
        <taxon>Muraenolepidoidei</taxon>
        <taxon>Muraenolepididae</taxon>
        <taxon>Muraenolepis</taxon>
    </lineage>
</organism>
<sequence>MREQLRTHQTQTTCWDHPKMAELYQSLGKTPLTSPHLSSPPLTPHLPSRHTSPPLTCPHPPSHHISPHATPHLPSPVLTPPHATSPLTLRLTSRLTSPHATSHLTPRLISLTCPHPPHATPLTLRLTSRLTSPHPSRHVTPRSPPLTPRLTSPHATSHLTPRLTSRHVSPHVTSHLTSHLPSRHVSPVLSSRHVSPPLTCPPLTPRLTSRLTSPHATSHHPSRHVSPHVSPPLTPRLTSRLTSPHATSHHVSPHVSPPLTLHLTSRLTTPHTTSHLTPHLTPRLTSRHVSPPLTSRHVSPPLTSPHLTTPVLTSSDLNNVRFSAYRTAMKLRRLQKALCLDLLGMPAACEVIEQHALKQNETLLDTPTLVSCLTSLYQRLEAGHAHLVSVPLCVDMCLNWLLNVYDTGRTGKIRTLSFKTGIISLCKAHLEDKYRFLFREVASPTGFCDQRRLGLLLHDSIQIPRQLGEVASFGGSNIEPSANNKPELEAAMFLDWMRLEPQSMVWLPVLHRVAAAETAKHQAKCNICKECPIIGFRYRSLKHFNYDICQSCFFSGRVAKGHKMQYPMVEYCTPTTSGEDVRDFAKSSHSDQLLARRTPHYASRISPNESIQPRSPAQILISMETEEKGELERVLGDLEQENRKLQGEYDRLKRAHERKGLSPLPSPPHMAPASPPSGPRDAELMAEAKLLRQHKGRLEARMQILEDHNKQLESQLHRLRQLLEQVGLGVR</sequence>
<keyword evidence="5" id="KW-0862">Zinc</keyword>
<reference evidence="11" key="1">
    <citation type="submission" date="2022-07" db="EMBL/GenBank/DDBJ databases">
        <title>Chromosome-level genome of Muraenolepis orangiensis.</title>
        <authorList>
            <person name="Kim J."/>
        </authorList>
    </citation>
    <scope>NUCLEOTIDE SEQUENCE</scope>
    <source>
        <strain evidence="11">KU_S4_2022</strain>
        <tissue evidence="11">Muscle</tissue>
    </source>
</reference>
<proteinExistence type="predicted"/>
<evidence type="ECO:0000256" key="9">
    <source>
        <dbReference type="SAM" id="MobiDB-lite"/>
    </source>
</evidence>
<feature type="compositionally biased region" description="Low complexity" evidence="9">
    <location>
        <begin position="298"/>
        <end position="310"/>
    </location>
</feature>
<feature type="compositionally biased region" description="Low complexity" evidence="9">
    <location>
        <begin position="257"/>
        <end position="284"/>
    </location>
</feature>
<keyword evidence="12" id="KW-1185">Reference proteome</keyword>
<evidence type="ECO:0000256" key="3">
    <source>
        <dbReference type="ARBA" id="ARBA00022723"/>
    </source>
</evidence>
<feature type="compositionally biased region" description="Pro residues" evidence="9">
    <location>
        <begin position="664"/>
        <end position="678"/>
    </location>
</feature>
<feature type="compositionally biased region" description="Low complexity" evidence="9">
    <location>
        <begin position="205"/>
        <end position="214"/>
    </location>
</feature>
<dbReference type="GO" id="GO:0042383">
    <property type="term" value="C:sarcolemma"/>
    <property type="evidence" value="ECO:0007669"/>
    <property type="project" value="TreeGrafter"/>
</dbReference>
<gene>
    <name evidence="11" type="ORF">NHX12_014650</name>
</gene>
<feature type="region of interest" description="Disordered" evidence="9">
    <location>
        <begin position="659"/>
        <end position="681"/>
    </location>
</feature>
<dbReference type="Pfam" id="PF00569">
    <property type="entry name" value="ZZ"/>
    <property type="match status" value="1"/>
</dbReference>
<feature type="compositionally biased region" description="Basic residues" evidence="9">
    <location>
        <begin position="217"/>
        <end position="226"/>
    </location>
</feature>
<dbReference type="GO" id="GO:0090257">
    <property type="term" value="P:regulation of muscle system process"/>
    <property type="evidence" value="ECO:0007669"/>
    <property type="project" value="TreeGrafter"/>
</dbReference>
<dbReference type="GO" id="GO:0055001">
    <property type="term" value="P:muscle cell development"/>
    <property type="evidence" value="ECO:0007669"/>
    <property type="project" value="TreeGrafter"/>
</dbReference>
<dbReference type="CDD" id="cd02334">
    <property type="entry name" value="ZZ_dystrophin"/>
    <property type="match status" value="1"/>
</dbReference>
<evidence type="ECO:0000256" key="6">
    <source>
        <dbReference type="ARBA" id="ARBA00023136"/>
    </source>
</evidence>
<accession>A0A9Q0I360</accession>
<dbReference type="InterPro" id="IPR043145">
    <property type="entry name" value="Znf_ZZ_sf"/>
</dbReference>
<dbReference type="FunFam" id="3.30.60.90:FF:000001">
    <property type="entry name" value="Dystrophin isoform 2"/>
    <property type="match status" value="1"/>
</dbReference>
<dbReference type="PROSITE" id="PS50135">
    <property type="entry name" value="ZF_ZZ_2"/>
    <property type="match status" value="1"/>
</dbReference>
<dbReference type="GO" id="GO:0048666">
    <property type="term" value="P:neuron development"/>
    <property type="evidence" value="ECO:0007669"/>
    <property type="project" value="TreeGrafter"/>
</dbReference>
<evidence type="ECO:0000313" key="11">
    <source>
        <dbReference type="EMBL" id="KAJ3584154.1"/>
    </source>
</evidence>
<dbReference type="Pfam" id="PF09069">
    <property type="entry name" value="EF-hand_3"/>
    <property type="match status" value="1"/>
</dbReference>
<dbReference type="AlphaFoldDB" id="A0A9Q0I360"/>